<evidence type="ECO:0000256" key="5">
    <source>
        <dbReference type="ARBA" id="ARBA00023125"/>
    </source>
</evidence>
<keyword evidence="2" id="KW-0678">Repressor</keyword>
<evidence type="ECO:0000256" key="8">
    <source>
        <dbReference type="PIRSR" id="PIRSR602481-2"/>
    </source>
</evidence>
<dbReference type="InterPro" id="IPR043135">
    <property type="entry name" value="Fur_C"/>
</dbReference>
<dbReference type="InterPro" id="IPR036390">
    <property type="entry name" value="WH_DNA-bd_sf"/>
</dbReference>
<evidence type="ECO:0000256" key="7">
    <source>
        <dbReference type="PIRSR" id="PIRSR602481-1"/>
    </source>
</evidence>
<reference evidence="9" key="1">
    <citation type="submission" date="2019-11" db="EMBL/GenBank/DDBJ databases">
        <authorList>
            <person name="Feng L."/>
        </authorList>
    </citation>
    <scope>NUCLEOTIDE SEQUENCE</scope>
    <source>
        <strain evidence="9">VparvulaLFYP99</strain>
    </source>
</reference>
<dbReference type="SUPFAM" id="SSF46785">
    <property type="entry name" value="Winged helix' DNA-binding domain"/>
    <property type="match status" value="1"/>
</dbReference>
<dbReference type="EMBL" id="CACRUG010000005">
    <property type="protein sequence ID" value="VYT79187.1"/>
    <property type="molecule type" value="Genomic_DNA"/>
</dbReference>
<feature type="binding site" evidence="8">
    <location>
        <position position="120"/>
    </location>
    <ligand>
        <name>Fe cation</name>
        <dbReference type="ChEBI" id="CHEBI:24875"/>
    </ligand>
</feature>
<dbReference type="Gene3D" id="3.30.1490.190">
    <property type="match status" value="1"/>
</dbReference>
<comment type="cofactor">
    <cofactor evidence="7">
        <name>Zn(2+)</name>
        <dbReference type="ChEBI" id="CHEBI:29105"/>
    </cofactor>
    <text evidence="7">Binds 1 zinc ion per subunit.</text>
</comment>
<dbReference type="GO" id="GO:0000976">
    <property type="term" value="F:transcription cis-regulatory region binding"/>
    <property type="evidence" value="ECO:0007669"/>
    <property type="project" value="TreeGrafter"/>
</dbReference>
<proteinExistence type="inferred from homology"/>
<keyword evidence="7" id="KW-0479">Metal-binding</keyword>
<comment type="cofactor">
    <cofactor evidence="8">
        <name>Mn(2+)</name>
        <dbReference type="ChEBI" id="CHEBI:29035"/>
    </cofactor>
    <cofactor evidence="8">
        <name>Fe(2+)</name>
        <dbReference type="ChEBI" id="CHEBI:29033"/>
    </cofactor>
    <text evidence="8">Binds 1 Mn(2+) or Fe(2+) ion per subunit.</text>
</comment>
<accession>A0A6N2ZM47</accession>
<dbReference type="Pfam" id="PF01475">
    <property type="entry name" value="FUR"/>
    <property type="match status" value="1"/>
</dbReference>
<keyword evidence="8" id="KW-0408">Iron</keyword>
<dbReference type="PANTHER" id="PTHR33202:SF7">
    <property type="entry name" value="FERRIC UPTAKE REGULATION PROTEIN"/>
    <property type="match status" value="1"/>
</dbReference>
<comment type="similarity">
    <text evidence="1">Belongs to the Fur family.</text>
</comment>
<evidence type="ECO:0000256" key="2">
    <source>
        <dbReference type="ARBA" id="ARBA00022491"/>
    </source>
</evidence>
<dbReference type="CDD" id="cd07153">
    <property type="entry name" value="Fur_like"/>
    <property type="match status" value="1"/>
</dbReference>
<protein>
    <submittedName>
        <fullName evidence="9">Zinc-specific metallo-regulatory protein</fullName>
    </submittedName>
</protein>
<dbReference type="GO" id="GO:0045892">
    <property type="term" value="P:negative regulation of DNA-templated transcription"/>
    <property type="evidence" value="ECO:0007669"/>
    <property type="project" value="TreeGrafter"/>
</dbReference>
<name>A0A6N2ZM47_VEIPA</name>
<dbReference type="GO" id="GO:1900376">
    <property type="term" value="P:regulation of secondary metabolite biosynthetic process"/>
    <property type="evidence" value="ECO:0007669"/>
    <property type="project" value="TreeGrafter"/>
</dbReference>
<keyword evidence="4" id="KW-0805">Transcription regulation</keyword>
<keyword evidence="5" id="KW-0238">DNA-binding</keyword>
<evidence type="ECO:0000256" key="4">
    <source>
        <dbReference type="ARBA" id="ARBA00023015"/>
    </source>
</evidence>
<dbReference type="InterPro" id="IPR002481">
    <property type="entry name" value="FUR"/>
</dbReference>
<gene>
    <name evidence="9" type="primary">zur</name>
    <name evidence="9" type="ORF">VPLFYP99_01203</name>
</gene>
<evidence type="ECO:0000256" key="6">
    <source>
        <dbReference type="ARBA" id="ARBA00023163"/>
    </source>
</evidence>
<dbReference type="AlphaFoldDB" id="A0A6N2ZM47"/>
<dbReference type="GO" id="GO:0008270">
    <property type="term" value="F:zinc ion binding"/>
    <property type="evidence" value="ECO:0007669"/>
    <property type="project" value="TreeGrafter"/>
</dbReference>
<keyword evidence="6" id="KW-0804">Transcription</keyword>
<feature type="binding site" evidence="7">
    <location>
        <position position="128"/>
    </location>
    <ligand>
        <name>Zn(2+)</name>
        <dbReference type="ChEBI" id="CHEBI:29105"/>
    </ligand>
</feature>
<dbReference type="RefSeq" id="WP_077708030.1">
    <property type="nucleotide sequence ID" value="NZ_CACRUG010000005.1"/>
</dbReference>
<evidence type="ECO:0000256" key="3">
    <source>
        <dbReference type="ARBA" id="ARBA00022833"/>
    </source>
</evidence>
<keyword evidence="3 7" id="KW-0862">Zinc</keyword>
<dbReference type="InterPro" id="IPR036388">
    <property type="entry name" value="WH-like_DNA-bd_sf"/>
</dbReference>
<dbReference type="GO" id="GO:0003700">
    <property type="term" value="F:DNA-binding transcription factor activity"/>
    <property type="evidence" value="ECO:0007669"/>
    <property type="project" value="InterPro"/>
</dbReference>
<organism evidence="9">
    <name type="scientific">Veillonella parvula</name>
    <name type="common">Staphylococcus parvulus</name>
    <dbReference type="NCBI Taxonomy" id="29466"/>
    <lineage>
        <taxon>Bacteria</taxon>
        <taxon>Bacillati</taxon>
        <taxon>Bacillota</taxon>
        <taxon>Negativicutes</taxon>
        <taxon>Veillonellales</taxon>
        <taxon>Veillonellaceae</taxon>
        <taxon>Veillonella</taxon>
    </lineage>
</organism>
<feature type="binding site" evidence="8">
    <location>
        <position position="83"/>
    </location>
    <ligand>
        <name>Fe cation</name>
        <dbReference type="ChEBI" id="CHEBI:24875"/>
    </ligand>
</feature>
<feature type="binding site" evidence="7">
    <location>
        <position position="89"/>
    </location>
    <ligand>
        <name>Zn(2+)</name>
        <dbReference type="ChEBI" id="CHEBI:29105"/>
    </ligand>
</feature>
<evidence type="ECO:0000256" key="1">
    <source>
        <dbReference type="ARBA" id="ARBA00007957"/>
    </source>
</evidence>
<feature type="binding site" evidence="7">
    <location>
        <position position="131"/>
    </location>
    <ligand>
        <name>Zn(2+)</name>
        <dbReference type="ChEBI" id="CHEBI:29105"/>
    </ligand>
</feature>
<dbReference type="Gene3D" id="1.10.10.10">
    <property type="entry name" value="Winged helix-like DNA-binding domain superfamily/Winged helix DNA-binding domain"/>
    <property type="match status" value="1"/>
</dbReference>
<sequence length="136" mass="15266">MNTTTWPEGIKKTKQREAIWSVLTTTDKPITALEIAEHLGDGSTTWMSTIYRTLELLETKGIVTRTTLMGSDMAYYEITPHTHRHYAVCTSCGAMIPLHTCPVVEMPKELSKAGFTVTEHHLEIAGICRNCKDKNK</sequence>
<evidence type="ECO:0000313" key="9">
    <source>
        <dbReference type="EMBL" id="VYT79187.1"/>
    </source>
</evidence>
<dbReference type="PANTHER" id="PTHR33202">
    <property type="entry name" value="ZINC UPTAKE REGULATION PROTEIN"/>
    <property type="match status" value="1"/>
</dbReference>
<feature type="binding site" evidence="7">
    <location>
        <position position="92"/>
    </location>
    <ligand>
        <name>Zn(2+)</name>
        <dbReference type="ChEBI" id="CHEBI:29105"/>
    </ligand>
</feature>